<gene>
    <name evidence="4" type="ORF">BECKSD772D_GA0070982_10854</name>
    <name evidence="3" type="ORF">BECKSD772E_GA0070983_101129</name>
    <name evidence="2" type="ORF">BECKSD772F_GA0070984_101734</name>
</gene>
<proteinExistence type="predicted"/>
<name>A0A451BPD7_9GAMM</name>
<accession>A0A451BPD7</accession>
<evidence type="ECO:0000256" key="1">
    <source>
        <dbReference type="SAM" id="MobiDB-lite"/>
    </source>
</evidence>
<evidence type="ECO:0000313" key="4">
    <source>
        <dbReference type="EMBL" id="VFK80105.1"/>
    </source>
</evidence>
<dbReference type="EMBL" id="CAADFU010000011">
    <property type="protein sequence ID" value="VFK41330.1"/>
    <property type="molecule type" value="Genomic_DNA"/>
</dbReference>
<feature type="region of interest" description="Disordered" evidence="1">
    <location>
        <begin position="42"/>
        <end position="63"/>
    </location>
</feature>
<sequence length="63" mass="6893">MWFPARPPDSAGTGAFRFEEPVVISTKGRNLFVSVGLLDRYDGRSPSTTGTPIKFPHSDQEPA</sequence>
<organism evidence="4">
    <name type="scientific">Candidatus Kentrum sp. SD</name>
    <dbReference type="NCBI Taxonomy" id="2126332"/>
    <lineage>
        <taxon>Bacteria</taxon>
        <taxon>Pseudomonadati</taxon>
        <taxon>Pseudomonadota</taxon>
        <taxon>Gammaproteobacteria</taxon>
        <taxon>Candidatus Kentrum</taxon>
    </lineage>
</organism>
<evidence type="ECO:0000313" key="3">
    <source>
        <dbReference type="EMBL" id="VFK41330.1"/>
    </source>
</evidence>
<reference evidence="4" key="1">
    <citation type="submission" date="2019-02" db="EMBL/GenBank/DDBJ databases">
        <authorList>
            <person name="Gruber-Vodicka R. H."/>
            <person name="Seah K. B. B."/>
        </authorList>
    </citation>
    <scope>NUCLEOTIDE SEQUENCE</scope>
    <source>
        <strain evidence="4">BECK_S127</strain>
        <strain evidence="3">BECK_S1320</strain>
        <strain evidence="2">BECK_S1321</strain>
    </source>
</reference>
<dbReference type="EMBL" id="CAADFR010000017">
    <property type="protein sequence ID" value="VFK37668.1"/>
    <property type="molecule type" value="Genomic_DNA"/>
</dbReference>
<dbReference type="AlphaFoldDB" id="A0A451BPD7"/>
<protein>
    <submittedName>
        <fullName evidence="4">Uncharacterized protein</fullName>
    </submittedName>
</protein>
<dbReference type="EMBL" id="CAADHB010000085">
    <property type="protein sequence ID" value="VFK80105.1"/>
    <property type="molecule type" value="Genomic_DNA"/>
</dbReference>
<evidence type="ECO:0000313" key="2">
    <source>
        <dbReference type="EMBL" id="VFK37668.1"/>
    </source>
</evidence>